<evidence type="ECO:0000256" key="1">
    <source>
        <dbReference type="ARBA" id="ARBA00007870"/>
    </source>
</evidence>
<dbReference type="InterPro" id="IPR013328">
    <property type="entry name" value="6PGD_dom2"/>
</dbReference>
<feature type="region of interest" description="Disordered" evidence="6">
    <location>
        <begin position="318"/>
        <end position="388"/>
    </location>
</feature>
<feature type="region of interest" description="Disordered" evidence="6">
    <location>
        <begin position="594"/>
        <end position="677"/>
    </location>
</feature>
<comment type="similarity">
    <text evidence="1">Belongs to the ketopantoate reductase family.</text>
</comment>
<evidence type="ECO:0000313" key="8">
    <source>
        <dbReference type="EMBL" id="KAG7730022.1"/>
    </source>
</evidence>
<dbReference type="InterPro" id="IPR008927">
    <property type="entry name" value="6-PGluconate_DH-like_C_sf"/>
</dbReference>
<evidence type="ECO:0000256" key="6">
    <source>
        <dbReference type="SAM" id="MobiDB-lite"/>
    </source>
</evidence>
<dbReference type="InterPro" id="IPR003710">
    <property type="entry name" value="ApbA"/>
</dbReference>
<feature type="domain" description="Ketopantoate reductase C-terminal" evidence="7">
    <location>
        <begin position="93"/>
        <end position="201"/>
    </location>
</feature>
<dbReference type="PANTHER" id="PTHR43765">
    <property type="entry name" value="2-DEHYDROPANTOATE 2-REDUCTASE-RELATED"/>
    <property type="match status" value="1"/>
</dbReference>
<evidence type="ECO:0000256" key="2">
    <source>
        <dbReference type="ARBA" id="ARBA00013014"/>
    </source>
</evidence>
<dbReference type="GO" id="GO:0008677">
    <property type="term" value="F:2-dehydropantoate 2-reductase activity"/>
    <property type="evidence" value="ECO:0007669"/>
    <property type="project" value="UniProtKB-EC"/>
</dbReference>
<dbReference type="InterPro" id="IPR013752">
    <property type="entry name" value="KPA_reductase"/>
</dbReference>
<dbReference type="SUPFAM" id="SSF48179">
    <property type="entry name" value="6-phosphogluconate dehydrogenase C-terminal domain-like"/>
    <property type="match status" value="1"/>
</dbReference>
<feature type="region of interest" description="Disordered" evidence="6">
    <location>
        <begin position="461"/>
        <end position="488"/>
    </location>
</feature>
<feature type="region of interest" description="Disordered" evidence="6">
    <location>
        <begin position="503"/>
        <end position="551"/>
    </location>
</feature>
<feature type="compositionally biased region" description="Basic and acidic residues" evidence="6">
    <location>
        <begin position="532"/>
        <end position="544"/>
    </location>
</feature>
<accession>A0AAN6D9Y5</accession>
<keyword evidence="4" id="KW-0560">Oxidoreductase</keyword>
<keyword evidence="3" id="KW-0521">NADP</keyword>
<evidence type="ECO:0000256" key="4">
    <source>
        <dbReference type="ARBA" id="ARBA00023002"/>
    </source>
</evidence>
<evidence type="ECO:0000256" key="3">
    <source>
        <dbReference type="ARBA" id="ARBA00022857"/>
    </source>
</evidence>
<dbReference type="Gene3D" id="3.40.50.720">
    <property type="entry name" value="NAD(P)-binding Rossmann-like Domain"/>
    <property type="match status" value="1"/>
</dbReference>
<organism evidence="8 9">
    <name type="scientific">Ogataea haglerorum</name>
    <dbReference type="NCBI Taxonomy" id="1937702"/>
    <lineage>
        <taxon>Eukaryota</taxon>
        <taxon>Fungi</taxon>
        <taxon>Dikarya</taxon>
        <taxon>Ascomycota</taxon>
        <taxon>Saccharomycotina</taxon>
        <taxon>Pichiomycetes</taxon>
        <taxon>Pichiales</taxon>
        <taxon>Pichiaceae</taxon>
        <taxon>Ogataea</taxon>
    </lineage>
</organism>
<reference evidence="8" key="1">
    <citation type="journal article" date="2021" name="G3 (Bethesda)">
        <title>Genomic diversity, chromosomal rearrangements, and interspecies hybridization in the ogataea polymorpha species complex.</title>
        <authorList>
            <person name="Hanson S.J."/>
            <person name="Cinneide E.O."/>
            <person name="Salzberg L.I."/>
            <person name="Wolfe K.H."/>
            <person name="McGowan J."/>
            <person name="Fitzpatrick D.A."/>
            <person name="Matlin K."/>
        </authorList>
    </citation>
    <scope>NUCLEOTIDE SEQUENCE</scope>
    <source>
        <strain evidence="8">83-405-1</strain>
    </source>
</reference>
<dbReference type="EMBL" id="JAHLUH010000002">
    <property type="protein sequence ID" value="KAG7730022.1"/>
    <property type="molecule type" value="Genomic_DNA"/>
</dbReference>
<evidence type="ECO:0000256" key="5">
    <source>
        <dbReference type="ARBA" id="ARBA00032024"/>
    </source>
</evidence>
<sequence length="750" mass="83982">MLIQNGMGVLEELYASVWPRPSERPVFYQGVITHGVFQDRDQEGTFSYNHAGNGDLKIARVDGKKPDHPVVQTLVESDLRTTVYSHEELLVHQVAKLMLNCCMNPTTAVLDCVNYEIDGVDPIREYFSRLVHEAMAILRARYPFLEGRAELAESRLVEFILEKGCKVNGNNSTSMRQDTLFLRDTEIDYINGYVVRLAEQLVLVEVALWPLVDLVSVHDVPHHTQEHRAPVDQHRPVHHVWGVICSFVLRKVQDRNHERHKTHCHHSGRNGEHAQVPRALLERFSRVGDPEQRRHGKGDERANCSDRENGIDRRFAAKHEQQQQLAQEPVGPHSVDRSLCGGVDVRPDLRQRETAVSRVREEHSGRGNHTGKGHGEGEHNGERGQREHSLLSQDLRQIRDVRLAQLVVDGIVNVDDRVRHGELENEPENASHGRGQHDGPRRRQLGVAALLGQVERRVETGHRPDHGHEAHQDADSVRPLGEVGDSPGHVVAVELGQPLVASGVTAQDHNERDEQKEQVERGRAGVDPGDPSGRERGDDRAEKRQTRRQQIQLPVGGRVVWVVQRLERQNHAGTAVRNRWSARHLHKVVRPANKPGEHSFVAGRGKHGRGIVESARSREGARDLGHGARDGHDTDHAHQIRPGESCIAGVGERVPQGGRDRGQKTEHRERDSEGGEQRELSFELLLVAEGQNDGLVLVHGVVHNDSLRLVGENRSDVHLVHREDRGGGPDRINVWGHGAKCSPGSNGVYI</sequence>
<feature type="compositionally biased region" description="Basic and acidic residues" evidence="6">
    <location>
        <begin position="345"/>
        <end position="365"/>
    </location>
</feature>
<proteinExistence type="inferred from homology"/>
<dbReference type="GO" id="GO:0015940">
    <property type="term" value="P:pantothenate biosynthetic process"/>
    <property type="evidence" value="ECO:0007669"/>
    <property type="project" value="InterPro"/>
</dbReference>
<comment type="caution">
    <text evidence="8">The sequence shown here is derived from an EMBL/GenBank/DDBJ whole genome shotgun (WGS) entry which is preliminary data.</text>
</comment>
<dbReference type="PANTHER" id="PTHR43765:SF2">
    <property type="entry name" value="2-DEHYDROPANTOATE 2-REDUCTASE"/>
    <property type="match status" value="1"/>
</dbReference>
<protein>
    <recommendedName>
        <fullName evidence="2">2-dehydropantoate 2-reductase</fullName>
        <ecNumber evidence="2">1.1.1.169</ecNumber>
    </recommendedName>
    <alternativeName>
        <fullName evidence="5">Ketopantoate reductase</fullName>
    </alternativeName>
</protein>
<feature type="compositionally biased region" description="Basic and acidic residues" evidence="6">
    <location>
        <begin position="658"/>
        <end position="677"/>
    </location>
</feature>
<feature type="region of interest" description="Disordered" evidence="6">
    <location>
        <begin position="419"/>
        <end position="441"/>
    </location>
</feature>
<dbReference type="NCBIfam" id="TIGR00745">
    <property type="entry name" value="apbA_panE"/>
    <property type="match status" value="1"/>
</dbReference>
<evidence type="ECO:0000259" key="7">
    <source>
        <dbReference type="Pfam" id="PF08546"/>
    </source>
</evidence>
<dbReference type="InterPro" id="IPR050838">
    <property type="entry name" value="Ketopantoate_reductase"/>
</dbReference>
<feature type="compositionally biased region" description="Basic and acidic residues" evidence="6">
    <location>
        <begin position="373"/>
        <end position="388"/>
    </location>
</feature>
<dbReference type="AlphaFoldDB" id="A0AAN6D9Y5"/>
<gene>
    <name evidence="8" type="ORF">KL933_001102</name>
</gene>
<dbReference type="Gene3D" id="1.10.1040.10">
    <property type="entry name" value="N-(1-d-carboxylethyl)-l-norvaline Dehydrogenase, domain 2"/>
    <property type="match status" value="1"/>
</dbReference>
<dbReference type="EC" id="1.1.1.169" evidence="2"/>
<dbReference type="Proteomes" id="UP000738402">
    <property type="component" value="Unassembled WGS sequence"/>
</dbReference>
<feature type="compositionally biased region" description="Basic and acidic residues" evidence="6">
    <location>
        <begin position="508"/>
        <end position="524"/>
    </location>
</feature>
<feature type="compositionally biased region" description="Basic and acidic residues" evidence="6">
    <location>
        <begin position="461"/>
        <end position="476"/>
    </location>
</feature>
<dbReference type="Pfam" id="PF08546">
    <property type="entry name" value="ApbA_C"/>
    <property type="match status" value="1"/>
</dbReference>
<evidence type="ECO:0000313" key="9">
    <source>
        <dbReference type="Proteomes" id="UP000738402"/>
    </source>
</evidence>
<feature type="compositionally biased region" description="Basic and acidic residues" evidence="6">
    <location>
        <begin position="615"/>
        <end position="638"/>
    </location>
</feature>
<dbReference type="GO" id="GO:0005739">
    <property type="term" value="C:mitochondrion"/>
    <property type="evidence" value="ECO:0007669"/>
    <property type="project" value="TreeGrafter"/>
</dbReference>
<feature type="region of interest" description="Disordered" evidence="6">
    <location>
        <begin position="285"/>
        <end position="306"/>
    </location>
</feature>
<name>A0AAN6D9Y5_9ASCO</name>
<dbReference type="GO" id="GO:0050661">
    <property type="term" value="F:NADP binding"/>
    <property type="evidence" value="ECO:0007669"/>
    <property type="project" value="TreeGrafter"/>
</dbReference>